<protein>
    <recommendedName>
        <fullName evidence="1">WGR domain-containing protein</fullName>
    </recommendedName>
</protein>
<keyword evidence="3" id="KW-1185">Reference proteome</keyword>
<comment type="caution">
    <text evidence="2">The sequence shown here is derived from an EMBL/GenBank/DDBJ whole genome shotgun (WGS) entry which is preliminary data.</text>
</comment>
<reference evidence="2" key="1">
    <citation type="submission" date="2020-10" db="EMBL/GenBank/DDBJ databases">
        <title>Unveiling of a novel bifunctional photoreceptor, Dualchrome1, isolated from a cosmopolitan green alga.</title>
        <authorList>
            <person name="Suzuki S."/>
            <person name="Kawachi M."/>
        </authorList>
    </citation>
    <scope>NUCLEOTIDE SEQUENCE</scope>
    <source>
        <strain evidence="2">NIES 2893</strain>
    </source>
</reference>
<dbReference type="Proteomes" id="UP000660262">
    <property type="component" value="Unassembled WGS sequence"/>
</dbReference>
<evidence type="ECO:0000259" key="1">
    <source>
        <dbReference type="Pfam" id="PF05406"/>
    </source>
</evidence>
<accession>A0A830HHW8</accession>
<proteinExistence type="predicted"/>
<sequence>MPQPFVPFGLGPPHPAVSIAYLTHPETNNYYEVQRFTRWVICRWGAQGHFGQANEKCKPNEPEAVAYADDNIRRMRAKGFVDAPCPDAPPAERGGSISEASTASMLKTFKDNDDHWYEVQVNGRTVRTSWGTVSSGNDHGTIRCWLFPTEQAALNKAEFWCRKRVNPTYYQGYVEVSAGERDDE</sequence>
<dbReference type="EMBL" id="BNJQ01000012">
    <property type="protein sequence ID" value="GHP06163.1"/>
    <property type="molecule type" value="Genomic_DNA"/>
</dbReference>
<dbReference type="InterPro" id="IPR008893">
    <property type="entry name" value="WGR_domain"/>
</dbReference>
<dbReference type="AlphaFoldDB" id="A0A830HHW8"/>
<dbReference type="Pfam" id="PF05406">
    <property type="entry name" value="WGR"/>
    <property type="match status" value="1"/>
</dbReference>
<gene>
    <name evidence="2" type="ORF">PPROV_000491000</name>
</gene>
<name>A0A830HHW8_9CHLO</name>
<evidence type="ECO:0000313" key="2">
    <source>
        <dbReference type="EMBL" id="GHP06163.1"/>
    </source>
</evidence>
<feature type="domain" description="WGR" evidence="1">
    <location>
        <begin position="26"/>
        <end position="83"/>
    </location>
</feature>
<evidence type="ECO:0000313" key="3">
    <source>
        <dbReference type="Proteomes" id="UP000660262"/>
    </source>
</evidence>
<organism evidence="2 3">
    <name type="scientific">Pycnococcus provasolii</name>
    <dbReference type="NCBI Taxonomy" id="41880"/>
    <lineage>
        <taxon>Eukaryota</taxon>
        <taxon>Viridiplantae</taxon>
        <taxon>Chlorophyta</taxon>
        <taxon>Pseudoscourfieldiophyceae</taxon>
        <taxon>Pseudoscourfieldiales</taxon>
        <taxon>Pycnococcaceae</taxon>
        <taxon>Pycnococcus</taxon>
    </lineage>
</organism>